<evidence type="ECO:0000313" key="5">
    <source>
        <dbReference type="Proteomes" id="UP001296873"/>
    </source>
</evidence>
<dbReference type="PANTHER" id="PTHR42951:SF4">
    <property type="entry name" value="ACYL-COENZYME A THIOESTERASE MBLAC2"/>
    <property type="match status" value="1"/>
</dbReference>
<name>A0ABS1DDQ9_9PROT</name>
<accession>A0ABS1DDQ9</accession>
<organism evidence="4 5">
    <name type="scientific">Rhodovibrio sodomensis</name>
    <dbReference type="NCBI Taxonomy" id="1088"/>
    <lineage>
        <taxon>Bacteria</taxon>
        <taxon>Pseudomonadati</taxon>
        <taxon>Pseudomonadota</taxon>
        <taxon>Alphaproteobacteria</taxon>
        <taxon>Rhodospirillales</taxon>
        <taxon>Rhodovibrionaceae</taxon>
        <taxon>Rhodovibrio</taxon>
    </lineage>
</organism>
<evidence type="ECO:0000256" key="1">
    <source>
        <dbReference type="ARBA" id="ARBA00005250"/>
    </source>
</evidence>
<comment type="similarity">
    <text evidence="1">Belongs to the metallo-beta-lactamase superfamily. Class-B beta-lactamase family.</text>
</comment>
<dbReference type="NCBIfam" id="TIGR04559">
    <property type="entry name" value="SoxH_rel_PQQ_2"/>
    <property type="match status" value="1"/>
</dbReference>
<dbReference type="SUPFAM" id="SSF56281">
    <property type="entry name" value="Metallo-hydrolase/oxidoreductase"/>
    <property type="match status" value="1"/>
</dbReference>
<dbReference type="SMART" id="SM00849">
    <property type="entry name" value="Lactamase_B"/>
    <property type="match status" value="1"/>
</dbReference>
<dbReference type="InterPro" id="IPR030829">
    <property type="entry name" value="SoxH-rel_PQQ_2"/>
</dbReference>
<proteinExistence type="inferred from homology"/>
<dbReference type="PANTHER" id="PTHR42951">
    <property type="entry name" value="METALLO-BETA-LACTAMASE DOMAIN-CONTAINING"/>
    <property type="match status" value="1"/>
</dbReference>
<feature type="domain" description="Metallo-beta-lactamase" evidence="3">
    <location>
        <begin position="85"/>
        <end position="273"/>
    </location>
</feature>
<dbReference type="Pfam" id="PF05650">
    <property type="entry name" value="DUF802"/>
    <property type="match status" value="1"/>
</dbReference>
<feature type="compositionally biased region" description="Basic residues" evidence="2">
    <location>
        <begin position="1"/>
        <end position="10"/>
    </location>
</feature>
<evidence type="ECO:0000313" key="4">
    <source>
        <dbReference type="EMBL" id="MBK1668530.1"/>
    </source>
</evidence>
<dbReference type="InterPro" id="IPR050855">
    <property type="entry name" value="NDM-1-like"/>
</dbReference>
<dbReference type="InterPro" id="IPR001279">
    <property type="entry name" value="Metallo-B-lactamas"/>
</dbReference>
<dbReference type="CDD" id="cd16282">
    <property type="entry name" value="metallo-hydrolase-like_MBL-fold"/>
    <property type="match status" value="1"/>
</dbReference>
<keyword evidence="5" id="KW-1185">Reference proteome</keyword>
<feature type="region of interest" description="Disordered" evidence="2">
    <location>
        <begin position="1"/>
        <end position="20"/>
    </location>
</feature>
<dbReference type="Pfam" id="PF00753">
    <property type="entry name" value="Lactamase_B"/>
    <property type="match status" value="1"/>
</dbReference>
<evidence type="ECO:0000256" key="2">
    <source>
        <dbReference type="SAM" id="MobiDB-lite"/>
    </source>
</evidence>
<dbReference type="EMBL" id="NRRL01000025">
    <property type="protein sequence ID" value="MBK1668530.1"/>
    <property type="molecule type" value="Genomic_DNA"/>
</dbReference>
<evidence type="ECO:0000259" key="3">
    <source>
        <dbReference type="SMART" id="SM00849"/>
    </source>
</evidence>
<dbReference type="Proteomes" id="UP001296873">
    <property type="component" value="Unassembled WGS sequence"/>
</dbReference>
<sequence>MRANPRHGSRRPVLGPQGADAATDAVWPPLTRRAAIATGAVAALSGLSWPAGAQAGPLPVSEVAPGHFVHYGAHQMTDAGNAGDIANCGFVVGRSGVAVIDSGGSPAVGRRLLQAVRRTTDRPIRYLINTHMHPDHVFGNVALRTAGDDGAVAIVGHARLEAALRARSDTYLGQLKARVGPTAAKRARFYQTDIAVEATRQLDLGDRTLELTAWPTAHTNNDLSVLDPTTGTFWAGDLVFRTRVPAVDGSVLGWLDVLERLRARPASTILPGHGRAASSWAAALDDQQRYLRALVSGVRAVLDDFGTIEQAVATAGRSEAGRWALFEQYHARNVTTAYAELEWN</sequence>
<dbReference type="InterPro" id="IPR036866">
    <property type="entry name" value="RibonucZ/Hydroxyglut_hydro"/>
</dbReference>
<comment type="caution">
    <text evidence="4">The sequence shown here is derived from an EMBL/GenBank/DDBJ whole genome shotgun (WGS) entry which is preliminary data.</text>
</comment>
<reference evidence="4 5" key="1">
    <citation type="journal article" date="2020" name="Microorganisms">
        <title>Osmotic Adaptation and Compatible Solute Biosynthesis of Phototrophic Bacteria as Revealed from Genome Analyses.</title>
        <authorList>
            <person name="Imhoff J.F."/>
            <person name="Rahn T."/>
            <person name="Kunzel S."/>
            <person name="Keller A."/>
            <person name="Neulinger S.C."/>
        </authorList>
    </citation>
    <scope>NUCLEOTIDE SEQUENCE [LARGE SCALE GENOMIC DNA]</scope>
    <source>
        <strain evidence="4 5">DSM 9895</strain>
    </source>
</reference>
<gene>
    <name evidence="4" type="ORF">CKO28_10850</name>
</gene>
<dbReference type="InterPro" id="IPR008520">
    <property type="entry name" value="DUF802"/>
</dbReference>
<dbReference type="Gene3D" id="3.60.15.10">
    <property type="entry name" value="Ribonuclease Z/Hydroxyacylglutathione hydrolase-like"/>
    <property type="match status" value="1"/>
</dbReference>
<protein>
    <recommendedName>
        <fullName evidence="3">Metallo-beta-lactamase domain-containing protein</fullName>
    </recommendedName>
</protein>